<dbReference type="Proteomes" id="UP001431010">
    <property type="component" value="Chromosome"/>
</dbReference>
<sequence>MASTTETYNYAYSVIYSGGSYKLVDANPGSPGVNPVADGIKVRDPDGGSLSSGESVRIPNIASGSLGTSAKYDFVGTATLQGADGIIVEDKSGNLFFLTDSAYTGNLNGNHGTLKSVDTSTTISLCFMAGTLIRTPDGEVAVETLKHGNQVLTHDGRVATVDWLGVQTISLRFADKLRVLPIRIKTGALGDNVPARDLLVSPDHAILVEGALIHAGALVNGTSIVRETDVPATFTYYHVEVEDHSLILAENTPAETFVDNIDRLHFDNWAEHEALYPNGKPINELPYPRAKSHRQVPVATRVMLAARAQALSGSTDDSAAA</sequence>
<keyword evidence="3" id="KW-1185">Reference proteome</keyword>
<name>A0ABY3R3H5_9BRAD</name>
<reference evidence="2" key="1">
    <citation type="journal article" date="2024" name="Antonie Van Leeuwenhoek">
        <title>Bradyrhizobium ontarionense sp. nov., a novel bacterial symbiont isolated from Aeschynomene indica (Indian jointvetch), harbours photosynthesis, nitrogen fixation and nitrous oxide (N2O) reductase genes.</title>
        <authorList>
            <person name="Bromfield E.S.P."/>
            <person name="Cloutier S."/>
        </authorList>
    </citation>
    <scope>NUCLEOTIDE SEQUENCE</scope>
    <source>
        <strain evidence="2">A19</strain>
    </source>
</reference>
<dbReference type="InterPro" id="IPR006141">
    <property type="entry name" value="Intein_N"/>
</dbReference>
<proteinExistence type="predicted"/>
<dbReference type="InterPro" id="IPR036844">
    <property type="entry name" value="Hint_dom_sf"/>
</dbReference>
<dbReference type="PROSITE" id="PS50817">
    <property type="entry name" value="INTEIN_N_TER"/>
    <property type="match status" value="1"/>
</dbReference>
<accession>A0ABY3R3H5</accession>
<evidence type="ECO:0000313" key="3">
    <source>
        <dbReference type="Proteomes" id="UP001431010"/>
    </source>
</evidence>
<protein>
    <submittedName>
        <fullName evidence="2">Hint domain-containing protein</fullName>
    </submittedName>
</protein>
<dbReference type="InterPro" id="IPR028992">
    <property type="entry name" value="Hedgehog/Intein_dom"/>
</dbReference>
<evidence type="ECO:0000259" key="1">
    <source>
        <dbReference type="Pfam" id="PF13403"/>
    </source>
</evidence>
<dbReference type="Gene3D" id="2.170.16.10">
    <property type="entry name" value="Hedgehog/Intein (Hint) domain"/>
    <property type="match status" value="1"/>
</dbReference>
<organism evidence="2 3">
    <name type="scientific">Bradyrhizobium ontarionense</name>
    <dbReference type="NCBI Taxonomy" id="2898149"/>
    <lineage>
        <taxon>Bacteria</taxon>
        <taxon>Pseudomonadati</taxon>
        <taxon>Pseudomonadota</taxon>
        <taxon>Alphaproteobacteria</taxon>
        <taxon>Hyphomicrobiales</taxon>
        <taxon>Nitrobacteraceae</taxon>
        <taxon>Bradyrhizobium</taxon>
    </lineage>
</organism>
<dbReference type="Pfam" id="PF13403">
    <property type="entry name" value="Hint_2"/>
    <property type="match status" value="1"/>
</dbReference>
<dbReference type="RefSeq" id="WP_231317603.1">
    <property type="nucleotide sequence ID" value="NZ_CP088156.1"/>
</dbReference>
<gene>
    <name evidence="2" type="ORF">LQG66_21095</name>
</gene>
<feature type="domain" description="Hedgehog/Intein (Hint)" evidence="1">
    <location>
        <begin position="126"/>
        <end position="259"/>
    </location>
</feature>
<dbReference type="SUPFAM" id="SSF51294">
    <property type="entry name" value="Hedgehog/intein (Hint) domain"/>
    <property type="match status" value="1"/>
</dbReference>
<evidence type="ECO:0000313" key="2">
    <source>
        <dbReference type="EMBL" id="UFZ01810.1"/>
    </source>
</evidence>
<dbReference type="EMBL" id="CP088156">
    <property type="protein sequence ID" value="UFZ01810.1"/>
    <property type="molecule type" value="Genomic_DNA"/>
</dbReference>